<dbReference type="GO" id="GO:0004312">
    <property type="term" value="F:fatty acid synthase activity"/>
    <property type="evidence" value="ECO:0007669"/>
    <property type="project" value="TreeGrafter"/>
</dbReference>
<dbReference type="RefSeq" id="WP_165303040.1">
    <property type="nucleotide sequence ID" value="NZ_JAAKZZ010000716.1"/>
</dbReference>
<dbReference type="AlphaFoldDB" id="A0A6G4X8B9"/>
<dbReference type="PANTHER" id="PTHR43775">
    <property type="entry name" value="FATTY ACID SYNTHASE"/>
    <property type="match status" value="1"/>
</dbReference>
<evidence type="ECO:0000256" key="2">
    <source>
        <dbReference type="ARBA" id="ARBA00022553"/>
    </source>
</evidence>
<dbReference type="Pfam" id="PF08659">
    <property type="entry name" value="KR"/>
    <property type="match status" value="1"/>
</dbReference>
<evidence type="ECO:0000256" key="4">
    <source>
        <dbReference type="ARBA" id="ARBA00023268"/>
    </source>
</evidence>
<keyword evidence="2" id="KW-0597">Phosphoprotein</keyword>
<dbReference type="SMART" id="SM01294">
    <property type="entry name" value="PKS_PP_betabranch"/>
    <property type="match status" value="1"/>
</dbReference>
<keyword evidence="3" id="KW-0808">Transferase</keyword>
<name>A0A6G4X8B9_9ACTN</name>
<dbReference type="PROSITE" id="PS50075">
    <property type="entry name" value="CARRIER"/>
    <property type="match status" value="1"/>
</dbReference>
<reference evidence="7 8" key="1">
    <citation type="submission" date="2020-02" db="EMBL/GenBank/DDBJ databases">
        <title>Whole-genome analyses of novel actinobacteria.</title>
        <authorList>
            <person name="Sahin N."/>
            <person name="Tatar D."/>
        </authorList>
    </citation>
    <scope>NUCLEOTIDE SEQUENCE [LARGE SCALE GENOMIC DNA]</scope>
    <source>
        <strain evidence="7 8">SB3404</strain>
    </source>
</reference>
<dbReference type="InterPro" id="IPR036291">
    <property type="entry name" value="NAD(P)-bd_dom_sf"/>
</dbReference>
<feature type="non-terminal residue" evidence="7">
    <location>
        <position position="1"/>
    </location>
</feature>
<organism evidence="7 8">
    <name type="scientific">Streptomyces boncukensis</name>
    <dbReference type="NCBI Taxonomy" id="2711219"/>
    <lineage>
        <taxon>Bacteria</taxon>
        <taxon>Bacillati</taxon>
        <taxon>Actinomycetota</taxon>
        <taxon>Actinomycetes</taxon>
        <taxon>Kitasatosporales</taxon>
        <taxon>Streptomycetaceae</taxon>
        <taxon>Streptomyces</taxon>
    </lineage>
</organism>
<dbReference type="GO" id="GO:0031177">
    <property type="term" value="F:phosphopantetheine binding"/>
    <property type="evidence" value="ECO:0007669"/>
    <property type="project" value="InterPro"/>
</dbReference>
<dbReference type="SUPFAM" id="SSF47336">
    <property type="entry name" value="ACP-like"/>
    <property type="match status" value="1"/>
</dbReference>
<comment type="caution">
    <text evidence="7">The sequence shown here is derived from an EMBL/GenBank/DDBJ whole genome shotgun (WGS) entry which is preliminary data.</text>
</comment>
<keyword evidence="4" id="KW-0511">Multifunctional enzyme</keyword>
<dbReference type="GO" id="GO:0006633">
    <property type="term" value="P:fatty acid biosynthetic process"/>
    <property type="evidence" value="ECO:0007669"/>
    <property type="project" value="TreeGrafter"/>
</dbReference>
<dbReference type="CDD" id="cd08952">
    <property type="entry name" value="KR_1_SDR_x"/>
    <property type="match status" value="1"/>
</dbReference>
<accession>A0A6G4X8B9</accession>
<dbReference type="InterPro" id="IPR057326">
    <property type="entry name" value="KR_dom"/>
</dbReference>
<feature type="domain" description="Carrier" evidence="6">
    <location>
        <begin position="466"/>
        <end position="541"/>
    </location>
</feature>
<dbReference type="PANTHER" id="PTHR43775:SF51">
    <property type="entry name" value="INACTIVE PHENOLPHTHIOCEROL SYNTHESIS POLYKETIDE SYNTHASE TYPE I PKS1-RELATED"/>
    <property type="match status" value="1"/>
</dbReference>
<dbReference type="InterPro" id="IPR009081">
    <property type="entry name" value="PP-bd_ACP"/>
</dbReference>
<dbReference type="InterPro" id="IPR006162">
    <property type="entry name" value="Ppantetheine_attach_site"/>
</dbReference>
<sequence>EEPTPPPAPGTGTAPGTGADRAGLAARLRDERPAGVLSLLALDDRPHPDHPTLSRGMAAGVTLVQAAADAGLDAPLWCLTSGAVAVHDSTELTHPFQTALWGAAAALSLDHPGFWGGMVDVPATLDESLVRALCASLAGTAGGGAEDQLALRAEGRYARRLVRAPLGEAHERPSWTPRGTTLITGGTGGVGAHVARRLAREGAEHLILTSRRGPAADGMAELRDELAALGARTTVAACDVTDCEELRKLLDSVPGEQPLTAVVHAAGVPQLDTPLPDSTLAEFAEVGRAKVGGAALLDELLGDRPLDAFVLFSSGAAVWGSAGQAAYGAANAYLDALAHRRRARGLAATSVAWGPLDSGMVDEEISAFMRRTGAPAMDTGVAVGALRHAVPGDEPNPVVAEFDWSRFAPAYTLARARPLLDALPEVRAALDGDPADGSQSPSGSDSGTGPELRARLAALSAPEQRRTVLELVRTQVAAVLGYDSPADVEPRRPFTDLGFDSVSSVELRSRLNGATGLRTPATVVFDYASPDALAGYLHTELSPGDPGAGGGAAARDGEPVTAELDRFEATVTALTPDDLRDHRIVDRLRALVTRLDENQGSATPGAEVDDLLQDASADDVLAFIDKELGSA</sequence>
<dbReference type="InterPro" id="IPR013968">
    <property type="entry name" value="PKS_KR"/>
</dbReference>
<dbReference type="SMART" id="SM00822">
    <property type="entry name" value="PKS_KR"/>
    <property type="match status" value="1"/>
</dbReference>
<protein>
    <submittedName>
        <fullName evidence="7">SDR family NAD(P)-dependent oxidoreductase</fullName>
    </submittedName>
</protein>
<dbReference type="EMBL" id="JAAKZZ010000716">
    <property type="protein sequence ID" value="NGO73392.1"/>
    <property type="molecule type" value="Genomic_DNA"/>
</dbReference>
<evidence type="ECO:0000313" key="8">
    <source>
        <dbReference type="Proteomes" id="UP000477722"/>
    </source>
</evidence>
<dbReference type="GO" id="GO:0017000">
    <property type="term" value="P:antibiotic biosynthetic process"/>
    <property type="evidence" value="ECO:0007669"/>
    <property type="project" value="UniProtKB-ARBA"/>
</dbReference>
<feature type="compositionally biased region" description="Low complexity" evidence="5">
    <location>
        <begin position="10"/>
        <end position="23"/>
    </location>
</feature>
<dbReference type="Pfam" id="PF00550">
    <property type="entry name" value="PP-binding"/>
    <property type="match status" value="1"/>
</dbReference>
<keyword evidence="8" id="KW-1185">Reference proteome</keyword>
<dbReference type="FunFam" id="1.10.1200.10:FF:000007">
    <property type="entry name" value="Probable polyketide synthase pks17"/>
    <property type="match status" value="1"/>
</dbReference>
<dbReference type="Gene3D" id="3.40.50.720">
    <property type="entry name" value="NAD(P)-binding Rossmann-like Domain"/>
    <property type="match status" value="1"/>
</dbReference>
<dbReference type="Gene3D" id="1.10.1200.10">
    <property type="entry name" value="ACP-like"/>
    <property type="match status" value="1"/>
</dbReference>
<dbReference type="SMART" id="SM00823">
    <property type="entry name" value="PKS_PP"/>
    <property type="match status" value="1"/>
</dbReference>
<dbReference type="InterPro" id="IPR050091">
    <property type="entry name" value="PKS_NRPS_Biosynth_Enz"/>
</dbReference>
<dbReference type="PROSITE" id="PS00012">
    <property type="entry name" value="PHOSPHOPANTETHEINE"/>
    <property type="match status" value="1"/>
</dbReference>
<evidence type="ECO:0000259" key="6">
    <source>
        <dbReference type="PROSITE" id="PS50075"/>
    </source>
</evidence>
<keyword evidence="1" id="KW-0596">Phosphopantetheine</keyword>
<feature type="region of interest" description="Disordered" evidence="5">
    <location>
        <begin position="430"/>
        <end position="450"/>
    </location>
</feature>
<dbReference type="InterPro" id="IPR020806">
    <property type="entry name" value="PKS_PP-bd"/>
</dbReference>
<evidence type="ECO:0000256" key="3">
    <source>
        <dbReference type="ARBA" id="ARBA00022679"/>
    </source>
</evidence>
<feature type="compositionally biased region" description="Low complexity" evidence="5">
    <location>
        <begin position="431"/>
        <end position="450"/>
    </location>
</feature>
<dbReference type="Proteomes" id="UP000477722">
    <property type="component" value="Unassembled WGS sequence"/>
</dbReference>
<gene>
    <name evidence="7" type="ORF">G5C65_34690</name>
</gene>
<dbReference type="SUPFAM" id="SSF51735">
    <property type="entry name" value="NAD(P)-binding Rossmann-fold domains"/>
    <property type="match status" value="2"/>
</dbReference>
<dbReference type="InterPro" id="IPR036736">
    <property type="entry name" value="ACP-like_sf"/>
</dbReference>
<evidence type="ECO:0000313" key="7">
    <source>
        <dbReference type="EMBL" id="NGO73392.1"/>
    </source>
</evidence>
<proteinExistence type="predicted"/>
<feature type="region of interest" description="Disordered" evidence="5">
    <location>
        <begin position="1"/>
        <end position="23"/>
    </location>
</feature>
<evidence type="ECO:0000256" key="5">
    <source>
        <dbReference type="SAM" id="MobiDB-lite"/>
    </source>
</evidence>
<evidence type="ECO:0000256" key="1">
    <source>
        <dbReference type="ARBA" id="ARBA00022450"/>
    </source>
</evidence>